<comment type="similarity">
    <text evidence="1">Belongs to the LysR transcriptional regulatory family.</text>
</comment>
<comment type="caution">
    <text evidence="6">The sequence shown here is derived from an EMBL/GenBank/DDBJ whole genome shotgun (WGS) entry which is preliminary data.</text>
</comment>
<name>A0ABS9CUK6_9RHOB</name>
<dbReference type="SUPFAM" id="SSF46785">
    <property type="entry name" value="Winged helix' DNA-binding domain"/>
    <property type="match status" value="1"/>
</dbReference>
<reference evidence="6 7" key="1">
    <citation type="submission" date="2022-01" db="EMBL/GenBank/DDBJ databases">
        <title>Octadecabacter sp. nov., isolated from a marine alga.</title>
        <authorList>
            <person name="Jin M.S."/>
            <person name="Kim H.M."/>
            <person name="Han D.M."/>
            <person name="Jung J.J."/>
            <person name="Jeon C.O."/>
        </authorList>
    </citation>
    <scope>NUCLEOTIDE SEQUENCE [LARGE SCALE GENOMIC DNA]</scope>
    <source>
        <strain evidence="6 7">G9-8</strain>
    </source>
</reference>
<evidence type="ECO:0000313" key="7">
    <source>
        <dbReference type="Proteomes" id="UP001200557"/>
    </source>
</evidence>
<keyword evidence="7" id="KW-1185">Reference proteome</keyword>
<feature type="domain" description="HTH lysR-type" evidence="5">
    <location>
        <begin position="6"/>
        <end position="63"/>
    </location>
</feature>
<dbReference type="Pfam" id="PF00126">
    <property type="entry name" value="HTH_1"/>
    <property type="match status" value="1"/>
</dbReference>
<dbReference type="InterPro" id="IPR000847">
    <property type="entry name" value="LysR_HTH_N"/>
</dbReference>
<evidence type="ECO:0000256" key="4">
    <source>
        <dbReference type="ARBA" id="ARBA00023163"/>
    </source>
</evidence>
<dbReference type="Pfam" id="PF03466">
    <property type="entry name" value="LysR_substrate"/>
    <property type="match status" value="1"/>
</dbReference>
<dbReference type="Gene3D" id="1.10.10.10">
    <property type="entry name" value="Winged helix-like DNA-binding domain superfamily/Winged helix DNA-binding domain"/>
    <property type="match status" value="1"/>
</dbReference>
<accession>A0ABS9CUK6</accession>
<protein>
    <submittedName>
        <fullName evidence="6">LysR family transcriptional regulator</fullName>
    </submittedName>
</protein>
<dbReference type="PANTHER" id="PTHR30126">
    <property type="entry name" value="HTH-TYPE TRANSCRIPTIONAL REGULATOR"/>
    <property type="match status" value="1"/>
</dbReference>
<dbReference type="EMBL" id="JAKGAQ010000002">
    <property type="protein sequence ID" value="MCF2870935.1"/>
    <property type="molecule type" value="Genomic_DNA"/>
</dbReference>
<dbReference type="InterPro" id="IPR036390">
    <property type="entry name" value="WH_DNA-bd_sf"/>
</dbReference>
<dbReference type="RefSeq" id="WP_235225062.1">
    <property type="nucleotide sequence ID" value="NZ_JAKGAQ010000002.1"/>
</dbReference>
<dbReference type="Proteomes" id="UP001200557">
    <property type="component" value="Unassembled WGS sequence"/>
</dbReference>
<sequence length="298" mass="32335">MIGNVLNIKQLEALVWVAELGSFRKAAHHLGTTQPNISSRISGLEKTLGVVVMQRDAGSIQLTDKGREILAVAHKLLRNAEEIVQICDRPDLVADRLRLGVTELVACTWLHAYLRAIKAAYPSLNVELTVDLSRNLDSELRSNRLDIAIQTAPFASAASGVIELGTFPYIWVATPQIASALVGPVTVADLLPHTVLTHARHTQAYGELVEYAVAKSLPVSRFVSSSSLASCVQMAADGMGVTLLPKALVEKEIAEHRLIEVDVSWTPTPLRFAARYQSERAALYLTHCAQMAADAAKT</sequence>
<evidence type="ECO:0000256" key="2">
    <source>
        <dbReference type="ARBA" id="ARBA00023015"/>
    </source>
</evidence>
<proteinExistence type="inferred from homology"/>
<evidence type="ECO:0000256" key="3">
    <source>
        <dbReference type="ARBA" id="ARBA00023125"/>
    </source>
</evidence>
<gene>
    <name evidence="6" type="ORF">L0664_07650</name>
</gene>
<keyword evidence="4" id="KW-0804">Transcription</keyword>
<dbReference type="CDD" id="cd05466">
    <property type="entry name" value="PBP2_LTTR_substrate"/>
    <property type="match status" value="1"/>
</dbReference>
<dbReference type="PANTHER" id="PTHR30126:SF77">
    <property type="entry name" value="TRANSCRIPTIONAL REGULATORY PROTEIN"/>
    <property type="match status" value="1"/>
</dbReference>
<evidence type="ECO:0000256" key="1">
    <source>
        <dbReference type="ARBA" id="ARBA00009437"/>
    </source>
</evidence>
<dbReference type="InterPro" id="IPR036388">
    <property type="entry name" value="WH-like_DNA-bd_sf"/>
</dbReference>
<keyword evidence="3" id="KW-0238">DNA-binding</keyword>
<evidence type="ECO:0000259" key="5">
    <source>
        <dbReference type="PROSITE" id="PS50931"/>
    </source>
</evidence>
<organism evidence="6 7">
    <name type="scientific">Octadecabacter dasysiphoniae</name>
    <dbReference type="NCBI Taxonomy" id="2909341"/>
    <lineage>
        <taxon>Bacteria</taxon>
        <taxon>Pseudomonadati</taxon>
        <taxon>Pseudomonadota</taxon>
        <taxon>Alphaproteobacteria</taxon>
        <taxon>Rhodobacterales</taxon>
        <taxon>Roseobacteraceae</taxon>
        <taxon>Octadecabacter</taxon>
    </lineage>
</organism>
<dbReference type="SUPFAM" id="SSF53850">
    <property type="entry name" value="Periplasmic binding protein-like II"/>
    <property type="match status" value="1"/>
</dbReference>
<dbReference type="Gene3D" id="3.40.190.290">
    <property type="match status" value="1"/>
</dbReference>
<keyword evidence="2" id="KW-0805">Transcription regulation</keyword>
<dbReference type="InterPro" id="IPR005119">
    <property type="entry name" value="LysR_subst-bd"/>
</dbReference>
<evidence type="ECO:0000313" key="6">
    <source>
        <dbReference type="EMBL" id="MCF2870935.1"/>
    </source>
</evidence>
<dbReference type="PRINTS" id="PR00039">
    <property type="entry name" value="HTHLYSR"/>
</dbReference>
<dbReference type="PROSITE" id="PS50931">
    <property type="entry name" value="HTH_LYSR"/>
    <property type="match status" value="1"/>
</dbReference>